<comment type="caution">
    <text evidence="2">The sequence shown here is derived from an EMBL/GenBank/DDBJ whole genome shotgun (WGS) entry which is preliminary data.</text>
</comment>
<dbReference type="Pfam" id="PF07093">
    <property type="entry name" value="SGT1"/>
    <property type="match status" value="1"/>
</dbReference>
<feature type="compositionally biased region" description="Low complexity" evidence="1">
    <location>
        <begin position="542"/>
        <end position="570"/>
    </location>
</feature>
<sequence length="716" mass="77519">MEGNEDGNGSSLLPPALERSLPDNAAEYMLFVLDHEGGDNKAARPLARLEQLRKAAMQLSDKLTRDYIWQRDAFNLEVVSRHGLLYLHGVTDYGDCVEDEWLIVYMLRELSKSFAGSVWARICDSDGEFLLVEAAQAVPSWLNPEMDAHRVWIHDGQLRVIRPAGANDASDGSVSASGSPSLSLGDAVRTIRTAPGTLLHLPALEREAFYRLEKYPGHIAASVHYARAILPRKVAYVLHDRPRTIAPAADALCQRDPLLVQQTFGDARPSTAPAYKFPPVDLVTVSVKFSRVLFAQLRGQRFTPPAAWSRAYAAYVEAEAAKGEGKGKGKEKEKGEAAVDEAKWQVMANLGVKVACGFELLAATAETSNNRLVREVALVLDDLDEDGGDGNGDDNTAAVLPTDEEIWRWPDVDRDDDEAWLNIDFADFERELDRGRQKASDENGPSSSSVAGAPPGGVDDAEFGAGFGDAGVQTDLRKIVSRFQAFLDDHDAGIEGADLDDMDEDDDEEEDEDEDDGDGGVNFDEEEFSRLMREMMGLPPAGWTKAAATAPATKSGDAASALVARSAAEAGDGDMEGEDDDDDDEEKDILNLAAQFEAELRGHGALRLDPPAKGKQPADTVKRVTADETSSKDAGRDMNENENEDESGDESEVDVDLNLAKNLLESFKSQGGLPGPASNILGMMGLSLPRDDDEVADTEDSGKGNGRGSRAKPRKK</sequence>
<evidence type="ECO:0000313" key="2">
    <source>
        <dbReference type="EMBL" id="OAA54498.1"/>
    </source>
</evidence>
<feature type="region of interest" description="Disordered" evidence="1">
    <location>
        <begin position="492"/>
        <end position="523"/>
    </location>
</feature>
<dbReference type="PANTHER" id="PTHR13060:SF0">
    <property type="entry name" value="PROTEIN ECDYSONELESS HOMOLOG"/>
    <property type="match status" value="1"/>
</dbReference>
<feature type="region of interest" description="Disordered" evidence="1">
    <location>
        <begin position="601"/>
        <end position="716"/>
    </location>
</feature>
<dbReference type="PANTHER" id="PTHR13060">
    <property type="entry name" value="SGT1 PROTEIN HSGT1 SUPPRESSOR OF GCR2"/>
    <property type="match status" value="1"/>
</dbReference>
<feature type="region of interest" description="Disordered" evidence="1">
    <location>
        <begin position="433"/>
        <end position="465"/>
    </location>
</feature>
<accession>A0A167MLD8</accession>
<evidence type="ECO:0000313" key="3">
    <source>
        <dbReference type="Proteomes" id="UP000076874"/>
    </source>
</evidence>
<reference evidence="2 3" key="1">
    <citation type="journal article" date="2016" name="Genome Biol. Evol.">
        <title>Divergent and convergent evolution of fungal pathogenicity.</title>
        <authorList>
            <person name="Shang Y."/>
            <person name="Xiao G."/>
            <person name="Zheng P."/>
            <person name="Cen K."/>
            <person name="Zhan S."/>
            <person name="Wang C."/>
        </authorList>
    </citation>
    <scope>NUCLEOTIDE SEQUENCE [LARGE SCALE GENOMIC DNA]</scope>
    <source>
        <strain evidence="2 3">RCEF 264</strain>
    </source>
</reference>
<feature type="compositionally biased region" description="Acidic residues" evidence="1">
    <location>
        <begin position="497"/>
        <end position="523"/>
    </location>
</feature>
<dbReference type="InterPro" id="IPR010770">
    <property type="entry name" value="Ecd"/>
</dbReference>
<dbReference type="STRING" id="1081102.A0A167MLD8"/>
<gene>
    <name evidence="2" type="ORF">SPI_08744</name>
</gene>
<feature type="compositionally biased region" description="Basic and acidic residues" evidence="1">
    <location>
        <begin position="620"/>
        <end position="639"/>
    </location>
</feature>
<dbReference type="AlphaFoldDB" id="A0A167MLD8"/>
<feature type="compositionally biased region" description="Acidic residues" evidence="1">
    <location>
        <begin position="571"/>
        <end position="587"/>
    </location>
</feature>
<keyword evidence="3" id="KW-1185">Reference proteome</keyword>
<dbReference type="EMBL" id="AZHD01000023">
    <property type="protein sequence ID" value="OAA54498.1"/>
    <property type="molecule type" value="Genomic_DNA"/>
</dbReference>
<feature type="compositionally biased region" description="Acidic residues" evidence="1">
    <location>
        <begin position="640"/>
        <end position="655"/>
    </location>
</feature>
<evidence type="ECO:0000256" key="1">
    <source>
        <dbReference type="SAM" id="MobiDB-lite"/>
    </source>
</evidence>
<proteinExistence type="predicted"/>
<name>A0A167MLD8_9HYPO</name>
<dbReference type="OrthoDB" id="27237at2759"/>
<dbReference type="GO" id="GO:0005634">
    <property type="term" value="C:nucleus"/>
    <property type="evidence" value="ECO:0007669"/>
    <property type="project" value="TreeGrafter"/>
</dbReference>
<feature type="region of interest" description="Disordered" evidence="1">
    <location>
        <begin position="542"/>
        <end position="587"/>
    </location>
</feature>
<feature type="compositionally biased region" description="Low complexity" evidence="1">
    <location>
        <begin position="444"/>
        <end position="458"/>
    </location>
</feature>
<organism evidence="2 3">
    <name type="scientific">Niveomyces insectorum RCEF 264</name>
    <dbReference type="NCBI Taxonomy" id="1081102"/>
    <lineage>
        <taxon>Eukaryota</taxon>
        <taxon>Fungi</taxon>
        <taxon>Dikarya</taxon>
        <taxon>Ascomycota</taxon>
        <taxon>Pezizomycotina</taxon>
        <taxon>Sordariomycetes</taxon>
        <taxon>Hypocreomycetidae</taxon>
        <taxon>Hypocreales</taxon>
        <taxon>Cordycipitaceae</taxon>
        <taxon>Niveomyces</taxon>
    </lineage>
</organism>
<protein>
    <submittedName>
        <fullName evidence="2">Sgt1</fullName>
    </submittedName>
</protein>
<dbReference type="Proteomes" id="UP000076874">
    <property type="component" value="Unassembled WGS sequence"/>
</dbReference>